<sequence length="125" mass="13896">MSRRLLVGLQRIFLTRRILILKILVVIQWQKTIGDKLSLGRLKVVRHKVGPISAGGAGEIVTACGEDKGVFEGSCVDYADREKFRRSEKAKKKQRTLNEKGVELTAEVPRLAGEIEKADVPRSGN</sequence>
<dbReference type="AlphaFoldDB" id="A0A9Q1MS92"/>
<name>A0A9Q1MS92_9SOLA</name>
<dbReference type="EMBL" id="JAJAGQ010000004">
    <property type="protein sequence ID" value="KAJ8564691.1"/>
    <property type="molecule type" value="Genomic_DNA"/>
</dbReference>
<dbReference type="Proteomes" id="UP001152561">
    <property type="component" value="Unassembled WGS sequence"/>
</dbReference>
<evidence type="ECO:0000313" key="2">
    <source>
        <dbReference type="Proteomes" id="UP001152561"/>
    </source>
</evidence>
<gene>
    <name evidence="1" type="ORF">K7X08_001151</name>
</gene>
<organism evidence="1 2">
    <name type="scientific">Anisodus acutangulus</name>
    <dbReference type="NCBI Taxonomy" id="402998"/>
    <lineage>
        <taxon>Eukaryota</taxon>
        <taxon>Viridiplantae</taxon>
        <taxon>Streptophyta</taxon>
        <taxon>Embryophyta</taxon>
        <taxon>Tracheophyta</taxon>
        <taxon>Spermatophyta</taxon>
        <taxon>Magnoliopsida</taxon>
        <taxon>eudicotyledons</taxon>
        <taxon>Gunneridae</taxon>
        <taxon>Pentapetalae</taxon>
        <taxon>asterids</taxon>
        <taxon>lamiids</taxon>
        <taxon>Solanales</taxon>
        <taxon>Solanaceae</taxon>
        <taxon>Solanoideae</taxon>
        <taxon>Hyoscyameae</taxon>
        <taxon>Anisodus</taxon>
    </lineage>
</organism>
<accession>A0A9Q1MS92</accession>
<proteinExistence type="predicted"/>
<evidence type="ECO:0000313" key="1">
    <source>
        <dbReference type="EMBL" id="KAJ8564691.1"/>
    </source>
</evidence>
<keyword evidence="2" id="KW-1185">Reference proteome</keyword>
<protein>
    <submittedName>
        <fullName evidence="1">Uncharacterized protein</fullName>
    </submittedName>
</protein>
<comment type="caution">
    <text evidence="1">The sequence shown here is derived from an EMBL/GenBank/DDBJ whole genome shotgun (WGS) entry which is preliminary data.</text>
</comment>
<reference evidence="2" key="1">
    <citation type="journal article" date="2023" name="Proc. Natl. Acad. Sci. U.S.A.">
        <title>Genomic and structural basis for evolution of tropane alkaloid biosynthesis.</title>
        <authorList>
            <person name="Wanga Y.-J."/>
            <person name="Taina T."/>
            <person name="Yua J.-Y."/>
            <person name="Lia J."/>
            <person name="Xua B."/>
            <person name="Chenc J."/>
            <person name="D'Auriad J.C."/>
            <person name="Huanga J.-P."/>
            <person name="Huanga S.-X."/>
        </authorList>
    </citation>
    <scope>NUCLEOTIDE SEQUENCE [LARGE SCALE GENOMIC DNA]</scope>
    <source>
        <strain evidence="2">cv. KIB-2019</strain>
    </source>
</reference>